<accession>A0A517T2H7</accession>
<organism evidence="3 4">
    <name type="scientific">Stieleria bergensis</name>
    <dbReference type="NCBI Taxonomy" id="2528025"/>
    <lineage>
        <taxon>Bacteria</taxon>
        <taxon>Pseudomonadati</taxon>
        <taxon>Planctomycetota</taxon>
        <taxon>Planctomycetia</taxon>
        <taxon>Pirellulales</taxon>
        <taxon>Pirellulaceae</taxon>
        <taxon>Stieleria</taxon>
    </lineage>
</organism>
<reference evidence="3 4" key="1">
    <citation type="submission" date="2019-02" db="EMBL/GenBank/DDBJ databases">
        <title>Deep-cultivation of Planctomycetes and their phenomic and genomic characterization uncovers novel biology.</title>
        <authorList>
            <person name="Wiegand S."/>
            <person name="Jogler M."/>
            <person name="Boedeker C."/>
            <person name="Pinto D."/>
            <person name="Vollmers J."/>
            <person name="Rivas-Marin E."/>
            <person name="Kohn T."/>
            <person name="Peeters S.H."/>
            <person name="Heuer A."/>
            <person name="Rast P."/>
            <person name="Oberbeckmann S."/>
            <person name="Bunk B."/>
            <person name="Jeske O."/>
            <person name="Meyerdierks A."/>
            <person name="Storesund J.E."/>
            <person name="Kallscheuer N."/>
            <person name="Luecker S."/>
            <person name="Lage O.M."/>
            <person name="Pohl T."/>
            <person name="Merkel B.J."/>
            <person name="Hornburger P."/>
            <person name="Mueller R.-W."/>
            <person name="Bruemmer F."/>
            <person name="Labrenz M."/>
            <person name="Spormann A.M."/>
            <person name="Op den Camp H."/>
            <person name="Overmann J."/>
            <person name="Amann R."/>
            <person name="Jetten M.S.M."/>
            <person name="Mascher T."/>
            <person name="Medema M.H."/>
            <person name="Devos D.P."/>
            <person name="Kaster A.-K."/>
            <person name="Ovreas L."/>
            <person name="Rohde M."/>
            <person name="Galperin M.Y."/>
            <person name="Jogler C."/>
        </authorList>
    </citation>
    <scope>NUCLEOTIDE SEQUENCE [LARGE SCALE GENOMIC DNA]</scope>
    <source>
        <strain evidence="3 4">SV_7m_r</strain>
    </source>
</reference>
<dbReference type="Gene3D" id="2.60.120.200">
    <property type="match status" value="1"/>
</dbReference>
<proteinExistence type="predicted"/>
<dbReference type="SUPFAM" id="SSF49899">
    <property type="entry name" value="Concanavalin A-like lectins/glucanases"/>
    <property type="match status" value="1"/>
</dbReference>
<dbReference type="AlphaFoldDB" id="A0A517T2H7"/>
<name>A0A517T2H7_9BACT</name>
<feature type="region of interest" description="Disordered" evidence="1">
    <location>
        <begin position="181"/>
        <end position="208"/>
    </location>
</feature>
<keyword evidence="4" id="KW-1185">Reference proteome</keyword>
<sequence length="709" mass="77708" precursor="true">MHFLLRILPLCLLFVPAVAHAELLAGAAVVDVTPQTFPVLVNGGMTSRSISKVSSRLHARGLALSDGQTTLVIVVVDSCMMPRPLIDKAKQLASLKTGIPTDRMLISATHTHSAGSCMGALGTEPDPNYVPFLTTSLADTIAKAADNLAPAQIGFARIDAAEFTALRRWIRRPDRVVNDPFGNPTVRANMHAGAKPDDVTGESGPEDPELSLISVQTPDGKPIAVLANFSMHYFAGQSGISADYFGLFCAGLKQKLAPQSDFVGIMSHGCSGDIWRRDYTDPDSWTQLATVDDYANGLVERAIKAYQTIQHRRDVDLAMAERRMKLRYRVPDQQRLEWANRIVSEMGDRPPKTQEEIYAREQLFLHQRQETEVVVQALRVGDIAIATTPNETYAITGLRLKATSPLANTMVIELANGGDGYIPPPEQFPLGGYNTWPARSAGLEVTAEPKIVEAGMDLLEQVCDQPRREPQLSRGPASNAIAALNPVAWYRLDEFTGPRAVDSSGHHHDAIYEAGVTWYLAGPHSKRFCLNGQTNRSAMFAGGRLQARMPQIADRYSISLWFWNGMPIDGRDVTGWLYSRGRDHGASAYSEHLGIGGSSGNPGRLIFQSGDKPNDVVAGTTVIPRWKWQHVVFVREGASIRIYLNGKLELQATAANEFPQGFDRLFFAGSSSNRANWEGRLDEIALFDRPLTAKEINTLAPSQTEADVR</sequence>
<feature type="chain" id="PRO_5022126977" evidence="2">
    <location>
        <begin position="22"/>
        <end position="709"/>
    </location>
</feature>
<dbReference type="RefSeq" id="WP_145277432.1">
    <property type="nucleotide sequence ID" value="NZ_CP036272.1"/>
</dbReference>
<evidence type="ECO:0000313" key="4">
    <source>
        <dbReference type="Proteomes" id="UP000315003"/>
    </source>
</evidence>
<keyword evidence="2" id="KW-0732">Signal</keyword>
<protein>
    <submittedName>
        <fullName evidence="3">Neutral/alkaline non-lysosomal ceramidase</fullName>
    </submittedName>
</protein>
<dbReference type="Proteomes" id="UP000315003">
    <property type="component" value="Chromosome"/>
</dbReference>
<evidence type="ECO:0000313" key="3">
    <source>
        <dbReference type="EMBL" id="QDT62585.1"/>
    </source>
</evidence>
<feature type="signal peptide" evidence="2">
    <location>
        <begin position="1"/>
        <end position="21"/>
    </location>
</feature>
<dbReference type="EMBL" id="CP036272">
    <property type="protein sequence ID" value="QDT62585.1"/>
    <property type="molecule type" value="Genomic_DNA"/>
</dbReference>
<dbReference type="Pfam" id="PF13385">
    <property type="entry name" value="Laminin_G_3"/>
    <property type="match status" value="1"/>
</dbReference>
<dbReference type="OrthoDB" id="9790058at2"/>
<evidence type="ECO:0000256" key="2">
    <source>
        <dbReference type="SAM" id="SignalP"/>
    </source>
</evidence>
<gene>
    <name evidence="3" type="ORF">SV7mr_51350</name>
</gene>
<evidence type="ECO:0000256" key="1">
    <source>
        <dbReference type="SAM" id="MobiDB-lite"/>
    </source>
</evidence>
<dbReference type="InterPro" id="IPR013320">
    <property type="entry name" value="ConA-like_dom_sf"/>
</dbReference>